<protein>
    <recommendedName>
        <fullName evidence="4 11">Flagellar motor switch protein FliM</fullName>
    </recommendedName>
</protein>
<accession>A0AAN0RHN4</accession>
<evidence type="ECO:0000256" key="7">
    <source>
        <dbReference type="ARBA" id="ARBA00022779"/>
    </source>
</evidence>
<dbReference type="GO" id="GO:0003774">
    <property type="term" value="F:cytoskeletal motor activity"/>
    <property type="evidence" value="ECO:0007669"/>
    <property type="project" value="InterPro"/>
</dbReference>
<dbReference type="InterPro" id="IPR001543">
    <property type="entry name" value="FliN-like_C"/>
</dbReference>
<dbReference type="Gene3D" id="2.30.330.10">
    <property type="entry name" value="SpoA-like"/>
    <property type="match status" value="1"/>
</dbReference>
<keyword evidence="7" id="KW-0283">Flagellar rotation</keyword>
<reference evidence="13 14" key="1">
    <citation type="journal article" date="2014" name="ISME J.">
        <title>Adaptation of an abundant Roseobacter RCA organism to pelagic systems revealed by genomic and transcriptomic analyses.</title>
        <authorList>
            <person name="Voget S."/>
            <person name="Wemheuer B."/>
            <person name="Brinkhoff T."/>
            <person name="Vollmers J."/>
            <person name="Dietrich S."/>
            <person name="Giebel H.A."/>
            <person name="Beardsley C."/>
            <person name="Sardemann C."/>
            <person name="Bakenhus I."/>
            <person name="Billerbeck S."/>
            <person name="Daniel R."/>
            <person name="Simon M."/>
        </authorList>
    </citation>
    <scope>NUCLEOTIDE SEQUENCE [LARGE SCALE GENOMIC DNA]</scope>
    <source>
        <strain evidence="13 14">RCA23</strain>
    </source>
</reference>
<comment type="function">
    <text evidence="10">FliM is one of three proteins (FliG, FliN, FliM) that forms the rotor-mounted switch complex (C ring), located at the base of the basal body. This complex interacts with the CheY and CheZ chemotaxis proteins, in addition to contacting components of the motor that determine the direction of flagellar rotation.</text>
</comment>
<dbReference type="Pfam" id="PF02154">
    <property type="entry name" value="FliM"/>
    <property type="match status" value="1"/>
</dbReference>
<dbReference type="InterPro" id="IPR001689">
    <property type="entry name" value="Flag_FliM"/>
</dbReference>
<evidence type="ECO:0000256" key="4">
    <source>
        <dbReference type="ARBA" id="ARBA00021898"/>
    </source>
</evidence>
<dbReference type="CDD" id="cd17908">
    <property type="entry name" value="FliM"/>
    <property type="match status" value="1"/>
</dbReference>
<dbReference type="NCBIfam" id="TIGR01397">
    <property type="entry name" value="fliM_switch"/>
    <property type="match status" value="1"/>
</dbReference>
<dbReference type="EMBL" id="CP003984">
    <property type="protein sequence ID" value="AII86327.1"/>
    <property type="molecule type" value="Genomic_DNA"/>
</dbReference>
<keyword evidence="5" id="KW-1003">Cell membrane</keyword>
<evidence type="ECO:0000256" key="5">
    <source>
        <dbReference type="ARBA" id="ARBA00022475"/>
    </source>
</evidence>
<dbReference type="KEGG" id="ptp:RCA23_c07710"/>
<evidence type="ECO:0000313" key="13">
    <source>
        <dbReference type="EMBL" id="AII86327.1"/>
    </source>
</evidence>
<dbReference type="SUPFAM" id="SSF101801">
    <property type="entry name" value="Surface presentation of antigens (SPOA)"/>
    <property type="match status" value="1"/>
</dbReference>
<keyword evidence="8" id="KW-0472">Membrane</keyword>
<evidence type="ECO:0000256" key="1">
    <source>
        <dbReference type="ARBA" id="ARBA00004117"/>
    </source>
</evidence>
<keyword evidence="13" id="KW-0282">Flagellum</keyword>
<dbReference type="GO" id="GO:0009425">
    <property type="term" value="C:bacterial-type flagellum basal body"/>
    <property type="evidence" value="ECO:0007669"/>
    <property type="project" value="UniProtKB-SubCell"/>
</dbReference>
<evidence type="ECO:0000256" key="2">
    <source>
        <dbReference type="ARBA" id="ARBA00004202"/>
    </source>
</evidence>
<dbReference type="Pfam" id="PF01052">
    <property type="entry name" value="FliMN_C"/>
    <property type="match status" value="1"/>
</dbReference>
<evidence type="ECO:0000256" key="6">
    <source>
        <dbReference type="ARBA" id="ARBA00022500"/>
    </source>
</evidence>
<name>A0AAN0RHN4_9RHOB</name>
<keyword evidence="9" id="KW-0975">Bacterial flagellum</keyword>
<evidence type="ECO:0000313" key="14">
    <source>
        <dbReference type="Proteomes" id="UP000028680"/>
    </source>
</evidence>
<dbReference type="AlphaFoldDB" id="A0AAN0RHN4"/>
<proteinExistence type="inferred from homology"/>
<dbReference type="RefSeq" id="WP_430903336.1">
    <property type="nucleotide sequence ID" value="NZ_CP003984.1"/>
</dbReference>
<organism evidence="13 14">
    <name type="scientific">Planktomarina temperata RCA23</name>
    <dbReference type="NCBI Taxonomy" id="666509"/>
    <lineage>
        <taxon>Bacteria</taxon>
        <taxon>Pseudomonadati</taxon>
        <taxon>Pseudomonadota</taxon>
        <taxon>Alphaproteobacteria</taxon>
        <taxon>Rhodobacterales</taxon>
        <taxon>Paracoccaceae</taxon>
        <taxon>Planktomarina</taxon>
    </lineage>
</organism>
<dbReference type="SUPFAM" id="SSF103039">
    <property type="entry name" value="CheC-like"/>
    <property type="match status" value="1"/>
</dbReference>
<evidence type="ECO:0000256" key="8">
    <source>
        <dbReference type="ARBA" id="ARBA00023136"/>
    </source>
</evidence>
<dbReference type="InterPro" id="IPR028976">
    <property type="entry name" value="CheC-like_sf"/>
</dbReference>
<dbReference type="GO" id="GO:0050918">
    <property type="term" value="P:positive chemotaxis"/>
    <property type="evidence" value="ECO:0007669"/>
    <property type="project" value="TreeGrafter"/>
</dbReference>
<dbReference type="Gene3D" id="3.40.1550.10">
    <property type="entry name" value="CheC-like"/>
    <property type="match status" value="1"/>
</dbReference>
<keyword evidence="6" id="KW-0145">Chemotaxis</keyword>
<evidence type="ECO:0000256" key="10">
    <source>
        <dbReference type="ARBA" id="ARBA00025044"/>
    </source>
</evidence>
<dbReference type="Proteomes" id="UP000028680">
    <property type="component" value="Chromosome"/>
</dbReference>
<gene>
    <name evidence="13" type="primary">fliM</name>
    <name evidence="13" type="ORF">RCA23_c07710</name>
</gene>
<comment type="subcellular location">
    <subcellularLocation>
        <location evidence="1">Bacterial flagellum basal body</location>
    </subcellularLocation>
    <subcellularLocation>
        <location evidence="2">Cell membrane</location>
        <topology evidence="2">Peripheral membrane protein</topology>
    </subcellularLocation>
</comment>
<dbReference type="PANTHER" id="PTHR30034">
    <property type="entry name" value="FLAGELLAR MOTOR SWITCH PROTEIN FLIM"/>
    <property type="match status" value="1"/>
</dbReference>
<evidence type="ECO:0000256" key="9">
    <source>
        <dbReference type="ARBA" id="ARBA00023143"/>
    </source>
</evidence>
<dbReference type="InterPro" id="IPR036429">
    <property type="entry name" value="SpoA-like_sf"/>
</dbReference>
<dbReference type="GO" id="GO:0071978">
    <property type="term" value="P:bacterial-type flagellum-dependent swarming motility"/>
    <property type="evidence" value="ECO:0007669"/>
    <property type="project" value="TreeGrafter"/>
</dbReference>
<comment type="similarity">
    <text evidence="3">Belongs to the FliM family.</text>
</comment>
<keyword evidence="13" id="KW-0969">Cilium</keyword>
<evidence type="ECO:0000256" key="11">
    <source>
        <dbReference type="NCBIfam" id="TIGR01397"/>
    </source>
</evidence>
<feature type="domain" description="Flagellar motor switch protein FliN-like C-terminal" evidence="12">
    <location>
        <begin position="255"/>
        <end position="322"/>
    </location>
</feature>
<evidence type="ECO:0000256" key="3">
    <source>
        <dbReference type="ARBA" id="ARBA00011049"/>
    </source>
</evidence>
<dbReference type="GO" id="GO:0005886">
    <property type="term" value="C:plasma membrane"/>
    <property type="evidence" value="ECO:0007669"/>
    <property type="project" value="UniProtKB-SubCell"/>
</dbReference>
<dbReference type="PANTHER" id="PTHR30034:SF6">
    <property type="entry name" value="YOP PROTEINS TRANSLOCATION PROTEIN Q"/>
    <property type="match status" value="1"/>
</dbReference>
<evidence type="ECO:0000259" key="12">
    <source>
        <dbReference type="Pfam" id="PF01052"/>
    </source>
</evidence>
<keyword evidence="14" id="KW-1185">Reference proteome</keyword>
<keyword evidence="13" id="KW-0966">Cell projection</keyword>
<sequence length="330" mass="36507">MASSKKLTSEEVNALIAGLDGNGEGSGIVSMGEEVDVKPFSFGSDDLSLLGDYYALRMINERFCRFARSVFLPMLRIQPRISSFPPEVKTFDEYSADADSFMSLTTSRIDELRGNSLLVVAPNFISLLTNSYYGGTAVRPIRRVPGEFTATEQRVIEIITSGLMDSLQVAWKDLMPVTFAVQGHEENMQFASFVDNSDTVIVCTFLVQLPGSEPATFDIVYPLQTLKPIASLLRSRVQSEHVAEDMSWRQKLERAILNIPLVVTAELAKPKVSMKNLLNLQDGDTFPMQVHNGIKVLVEGKNLFTAELGQVGPQAALHLRDRVTTNNNPE</sequence>